<evidence type="ECO:0000313" key="1">
    <source>
        <dbReference type="EMBL" id="CAG8622786.1"/>
    </source>
</evidence>
<accession>A0A9N9D560</accession>
<sequence>MPKSTLLHVSLCVKFTSQFQNAVIASLCAEPTSMTSEPASLKPYTLFCDTIAFVSCRDPNEDITAEPAEPTLLIIRAIHVAC</sequence>
<protein>
    <submittedName>
        <fullName evidence="1">9230_t:CDS:1</fullName>
    </submittedName>
</protein>
<gene>
    <name evidence="1" type="ORF">AGERDE_LOCUS10144</name>
</gene>
<dbReference type="EMBL" id="CAJVPL010002934">
    <property type="protein sequence ID" value="CAG8622786.1"/>
    <property type="molecule type" value="Genomic_DNA"/>
</dbReference>
<dbReference type="Proteomes" id="UP000789831">
    <property type="component" value="Unassembled WGS sequence"/>
</dbReference>
<proteinExistence type="predicted"/>
<reference evidence="1" key="1">
    <citation type="submission" date="2021-06" db="EMBL/GenBank/DDBJ databases">
        <authorList>
            <person name="Kallberg Y."/>
            <person name="Tangrot J."/>
            <person name="Rosling A."/>
        </authorList>
    </citation>
    <scope>NUCLEOTIDE SEQUENCE</scope>
    <source>
        <strain evidence="1">MT106</strain>
    </source>
</reference>
<organism evidence="1 2">
    <name type="scientific">Ambispora gerdemannii</name>
    <dbReference type="NCBI Taxonomy" id="144530"/>
    <lineage>
        <taxon>Eukaryota</taxon>
        <taxon>Fungi</taxon>
        <taxon>Fungi incertae sedis</taxon>
        <taxon>Mucoromycota</taxon>
        <taxon>Glomeromycotina</taxon>
        <taxon>Glomeromycetes</taxon>
        <taxon>Archaeosporales</taxon>
        <taxon>Ambisporaceae</taxon>
        <taxon>Ambispora</taxon>
    </lineage>
</organism>
<keyword evidence="2" id="KW-1185">Reference proteome</keyword>
<evidence type="ECO:0000313" key="2">
    <source>
        <dbReference type="Proteomes" id="UP000789831"/>
    </source>
</evidence>
<comment type="caution">
    <text evidence="1">The sequence shown here is derived from an EMBL/GenBank/DDBJ whole genome shotgun (WGS) entry which is preliminary data.</text>
</comment>
<dbReference type="AlphaFoldDB" id="A0A9N9D560"/>
<name>A0A9N9D560_9GLOM</name>